<evidence type="ECO:0000256" key="5">
    <source>
        <dbReference type="ARBA" id="ARBA00023002"/>
    </source>
</evidence>
<evidence type="ECO:0000313" key="8">
    <source>
        <dbReference type="Proteomes" id="UP001058003"/>
    </source>
</evidence>
<evidence type="ECO:0000313" key="7">
    <source>
        <dbReference type="EMBL" id="UWZ51120.1"/>
    </source>
</evidence>
<dbReference type="InterPro" id="IPR023753">
    <property type="entry name" value="FAD/NAD-binding_dom"/>
</dbReference>
<dbReference type="Gene3D" id="3.50.50.100">
    <property type="match status" value="1"/>
</dbReference>
<comment type="similarity">
    <text evidence="2">Belongs to the NADH dehydrogenase family.</text>
</comment>
<keyword evidence="5" id="KW-0560">Oxidoreductase</keyword>
<gene>
    <name evidence="7" type="ORF">Daura_30670</name>
</gene>
<organism evidence="7 8">
    <name type="scientific">Dactylosporangium aurantiacum</name>
    <dbReference type="NCBI Taxonomy" id="35754"/>
    <lineage>
        <taxon>Bacteria</taxon>
        <taxon>Bacillati</taxon>
        <taxon>Actinomycetota</taxon>
        <taxon>Actinomycetes</taxon>
        <taxon>Micromonosporales</taxon>
        <taxon>Micromonosporaceae</taxon>
        <taxon>Dactylosporangium</taxon>
    </lineage>
</organism>
<keyword evidence="3" id="KW-0285">Flavoprotein</keyword>
<feature type="domain" description="FAD/NAD(P)-binding" evidence="6">
    <location>
        <begin position="4"/>
        <end position="298"/>
    </location>
</feature>
<dbReference type="SUPFAM" id="SSF51905">
    <property type="entry name" value="FAD/NAD(P)-binding domain"/>
    <property type="match status" value="1"/>
</dbReference>
<evidence type="ECO:0000256" key="4">
    <source>
        <dbReference type="ARBA" id="ARBA00022827"/>
    </source>
</evidence>
<dbReference type="RefSeq" id="WP_033366187.1">
    <property type="nucleotide sequence ID" value="NZ_CP073767.1"/>
</dbReference>
<dbReference type="OrthoDB" id="9784880at2"/>
<dbReference type="GO" id="GO:0019646">
    <property type="term" value="P:aerobic electron transport chain"/>
    <property type="evidence" value="ECO:0007669"/>
    <property type="project" value="TreeGrafter"/>
</dbReference>
<evidence type="ECO:0000259" key="6">
    <source>
        <dbReference type="Pfam" id="PF07992"/>
    </source>
</evidence>
<proteinExistence type="inferred from homology"/>
<keyword evidence="4" id="KW-0274">FAD</keyword>
<dbReference type="InterPro" id="IPR051169">
    <property type="entry name" value="NADH-Q_oxidoreductase"/>
</dbReference>
<evidence type="ECO:0000256" key="1">
    <source>
        <dbReference type="ARBA" id="ARBA00001974"/>
    </source>
</evidence>
<dbReference type="AlphaFoldDB" id="A0A9Q9IEM8"/>
<keyword evidence="8" id="KW-1185">Reference proteome</keyword>
<dbReference type="PANTHER" id="PTHR42913:SF3">
    <property type="entry name" value="64 KDA MITOCHONDRIAL NADH DEHYDROGENASE (EUROFUNG)"/>
    <property type="match status" value="1"/>
</dbReference>
<dbReference type="Pfam" id="PF07992">
    <property type="entry name" value="Pyr_redox_2"/>
    <property type="match status" value="1"/>
</dbReference>
<dbReference type="PRINTS" id="PR00368">
    <property type="entry name" value="FADPNR"/>
</dbReference>
<name>A0A9Q9IEM8_9ACTN</name>
<dbReference type="Proteomes" id="UP001058003">
    <property type="component" value="Chromosome"/>
</dbReference>
<sequence length="389" mass="40861">MPHRIIVLGAGYAGAIAAGRLAKRLRREDVAITLVNAEPDFVERVRMHQLATGQPLKPRPFSAMFAGTGVQLRIATVTAVDADRRTVTVDGEELGYDTLVYALGSRWNPQGVPGTAEHADELASRPGALRLRDRLARLDAGQPVVVVGGGLTGLEAATEIAEARPDLKVALAAHGALGDWLSDKGRAHLWKVTARLGITVHEHTAVTRVEHDAVVTADGRTIAAAVTVWTAGFAVHPIARASGLEVTDTGRIVVDGTMRSVSHPQVYAVGDAAFAMGAGDKPLRMSCATGTPMAWQAADAIAARLTGGKLPNTPLRYFNQCISLGRKEGLIQYVTADDRAVSAVLTGRLAAVYKELICKGAAWGVANPTLGLPSRRHPVTAEAAVTAGA</sequence>
<dbReference type="EMBL" id="CP073767">
    <property type="protein sequence ID" value="UWZ51120.1"/>
    <property type="molecule type" value="Genomic_DNA"/>
</dbReference>
<protein>
    <submittedName>
        <fullName evidence="7">FAD-dependent oxidoreductase</fullName>
    </submittedName>
</protein>
<reference evidence="7" key="1">
    <citation type="submission" date="2021-04" db="EMBL/GenBank/DDBJ databases">
        <title>Dactylosporangium aurantiacum NRRL B-8018 full assembly.</title>
        <authorList>
            <person name="Hartkoorn R.C."/>
            <person name="Beaudoing E."/>
            <person name="Hot D."/>
        </authorList>
    </citation>
    <scope>NUCLEOTIDE SEQUENCE</scope>
    <source>
        <strain evidence="7">NRRL B-8018</strain>
    </source>
</reference>
<evidence type="ECO:0000256" key="3">
    <source>
        <dbReference type="ARBA" id="ARBA00022630"/>
    </source>
</evidence>
<dbReference type="PRINTS" id="PR00411">
    <property type="entry name" value="PNDRDTASEI"/>
</dbReference>
<evidence type="ECO:0000256" key="2">
    <source>
        <dbReference type="ARBA" id="ARBA00005272"/>
    </source>
</evidence>
<dbReference type="PANTHER" id="PTHR42913">
    <property type="entry name" value="APOPTOSIS-INDUCING FACTOR 1"/>
    <property type="match status" value="1"/>
</dbReference>
<comment type="cofactor">
    <cofactor evidence="1">
        <name>FAD</name>
        <dbReference type="ChEBI" id="CHEBI:57692"/>
    </cofactor>
</comment>
<accession>A0A9Q9IEM8</accession>
<dbReference type="InterPro" id="IPR036188">
    <property type="entry name" value="FAD/NAD-bd_sf"/>
</dbReference>
<dbReference type="KEGG" id="daur:Daura_30670"/>
<dbReference type="GO" id="GO:0003955">
    <property type="term" value="F:NAD(P)H dehydrogenase (quinone) activity"/>
    <property type="evidence" value="ECO:0007669"/>
    <property type="project" value="TreeGrafter"/>
</dbReference>